<evidence type="ECO:0000256" key="3">
    <source>
        <dbReference type="ARBA" id="ARBA00022801"/>
    </source>
</evidence>
<dbReference type="Gene3D" id="2.60.40.1180">
    <property type="entry name" value="Golgi alpha-mannosidase II"/>
    <property type="match status" value="1"/>
</dbReference>
<dbReference type="Pfam" id="PF02065">
    <property type="entry name" value="Melibiase"/>
    <property type="match status" value="1"/>
</dbReference>
<dbReference type="PANTHER" id="PTHR43053:SF3">
    <property type="entry name" value="ALPHA-GALACTOSIDASE C-RELATED"/>
    <property type="match status" value="1"/>
</dbReference>
<dbReference type="InterPro" id="IPR038417">
    <property type="entry name" value="Alpga-gal_N_sf"/>
</dbReference>
<dbReference type="InterPro" id="IPR031705">
    <property type="entry name" value="Glyco_hydro_36_C"/>
</dbReference>
<evidence type="ECO:0000313" key="7">
    <source>
        <dbReference type="EMBL" id="MBB5616764.1"/>
    </source>
</evidence>
<dbReference type="GO" id="GO:0004557">
    <property type="term" value="F:alpha-galactosidase activity"/>
    <property type="evidence" value="ECO:0007669"/>
    <property type="project" value="UniProtKB-EC"/>
</dbReference>
<evidence type="ECO:0000259" key="6">
    <source>
        <dbReference type="Pfam" id="PF16875"/>
    </source>
</evidence>
<dbReference type="AlphaFoldDB" id="A0A840X6C0"/>
<dbReference type="InterPro" id="IPR017853">
    <property type="entry name" value="GH"/>
</dbReference>
<dbReference type="SUPFAM" id="SSF51445">
    <property type="entry name" value="(Trans)glycosidases"/>
    <property type="match status" value="1"/>
</dbReference>
<dbReference type="Pfam" id="PF16874">
    <property type="entry name" value="Glyco_hydro_36C"/>
    <property type="match status" value="1"/>
</dbReference>
<dbReference type="Gene3D" id="2.70.98.60">
    <property type="entry name" value="alpha-galactosidase from lactobacil brevis"/>
    <property type="match status" value="1"/>
</dbReference>
<keyword evidence="8" id="KW-1185">Reference proteome</keyword>
<feature type="domain" description="Glycosyl hydrolase family 36 C-terminal" evidence="5">
    <location>
        <begin position="601"/>
        <end position="692"/>
    </location>
</feature>
<dbReference type="InterPro" id="IPR013785">
    <property type="entry name" value="Aldolase_TIM"/>
</dbReference>
<dbReference type="PANTHER" id="PTHR43053">
    <property type="entry name" value="GLYCOSIDASE FAMILY 31"/>
    <property type="match status" value="1"/>
</dbReference>
<dbReference type="FunFam" id="3.20.20.70:FF:000118">
    <property type="entry name" value="Alpha-galactosidase"/>
    <property type="match status" value="1"/>
</dbReference>
<dbReference type="InterPro" id="IPR002252">
    <property type="entry name" value="Glyco_hydro_36"/>
</dbReference>
<accession>A0A840X6C0</accession>
<organism evidence="7 8">
    <name type="scientific">Microcella frigidaquae</name>
    <dbReference type="NCBI Taxonomy" id="424758"/>
    <lineage>
        <taxon>Bacteria</taxon>
        <taxon>Bacillati</taxon>
        <taxon>Actinomycetota</taxon>
        <taxon>Actinomycetes</taxon>
        <taxon>Micrococcales</taxon>
        <taxon>Microbacteriaceae</taxon>
        <taxon>Microcella</taxon>
    </lineage>
</organism>
<evidence type="ECO:0000256" key="1">
    <source>
        <dbReference type="ARBA" id="ARBA00001255"/>
    </source>
</evidence>
<dbReference type="Gene3D" id="3.20.20.70">
    <property type="entry name" value="Aldolase class I"/>
    <property type="match status" value="1"/>
</dbReference>
<name>A0A840X6C0_9MICO</name>
<dbReference type="GO" id="GO:0016052">
    <property type="term" value="P:carbohydrate catabolic process"/>
    <property type="evidence" value="ECO:0007669"/>
    <property type="project" value="InterPro"/>
</dbReference>
<dbReference type="InterPro" id="IPR031704">
    <property type="entry name" value="Glyco_hydro_36_N"/>
</dbReference>
<sequence>MLDARGTAVPRLLHWGSDLGAVEPESLSAVADAGRAIAPSSPDVPLSPSLLASAAEGFSGSPVLVARRAGAPLARLPLRIRRTGLTHDATAITVELAAADDHGPLLALTWRAALSPEGVLTIGWDARAEAPEGVDLHRLAVAVPVPARADELLDFTGLWASERRPQRGAVRDGLHLREQRRGRPGHDAPYLTVVGTPGFGFRSGEVWALHHAFSGNSSTGVEALPTGHRRLLAAELLEPGEIVLAPGELYTAPEAVLAWSDRGLDGVSDRLHPFVRALSPSTHRPVVLNTWEAVYFDHDLDRLLPLVEAAADLGIERFVLDDGWFHGRTDDRRALGDWTVDPERWPEGLHPLADAVIARGMEFGLWVEPEMVSPDSRLAREHPEWMLAEADTETGAEAHHPPSWRFQHTLDLTIPAARAHVLAALDALLDEYPIAFLKWDHNRDQHAGSAAAHTRAVYALIDDLRARHPHVAIESCASGGARVDLGIARRVHRFWTSDTNDALDRQRIQRYSGLLMPPELLGGHVGAPRAHITGRRHDLSFRLATALFGSAGIEWDITAASDDDRAVLREWVTTVKRFRPLLTTGRTVRTDEATDDRVVHALVAPDGGEALIALATLATAAVALPAPLRLPGLDPARHYRIEPVTLGAPPHAVQDAPPAWLAAGGTTIPGALLAELGLPVPLLGPEQALVLHAVAVD</sequence>
<dbReference type="EC" id="3.2.1.22" evidence="2"/>
<evidence type="ECO:0000259" key="5">
    <source>
        <dbReference type="Pfam" id="PF16874"/>
    </source>
</evidence>
<keyword evidence="4 7" id="KW-0326">Glycosidase</keyword>
<dbReference type="Proteomes" id="UP000552883">
    <property type="component" value="Unassembled WGS sequence"/>
</dbReference>
<comment type="catalytic activity">
    <reaction evidence="1">
        <text>Hydrolysis of terminal, non-reducing alpha-D-galactose residues in alpha-D-galactosides, including galactose oligosaccharides, galactomannans and galactolipids.</text>
        <dbReference type="EC" id="3.2.1.22"/>
    </reaction>
</comment>
<dbReference type="CDD" id="cd14791">
    <property type="entry name" value="GH36"/>
    <property type="match status" value="1"/>
</dbReference>
<keyword evidence="3 7" id="KW-0378">Hydrolase</keyword>
<dbReference type="Pfam" id="PF16875">
    <property type="entry name" value="Glyco_hydro_36N"/>
    <property type="match status" value="1"/>
</dbReference>
<dbReference type="PRINTS" id="PR00743">
    <property type="entry name" value="GLHYDRLASE36"/>
</dbReference>
<dbReference type="InterPro" id="IPR050985">
    <property type="entry name" value="Alpha-glycosidase_related"/>
</dbReference>
<evidence type="ECO:0000313" key="8">
    <source>
        <dbReference type="Proteomes" id="UP000552883"/>
    </source>
</evidence>
<evidence type="ECO:0000256" key="4">
    <source>
        <dbReference type="ARBA" id="ARBA00023295"/>
    </source>
</evidence>
<protein>
    <recommendedName>
        <fullName evidence="2">alpha-galactosidase</fullName>
        <ecNumber evidence="2">3.2.1.22</ecNumber>
    </recommendedName>
</protein>
<proteinExistence type="predicted"/>
<feature type="domain" description="Glycosyl hydrolase family 36 N-terminal" evidence="6">
    <location>
        <begin position="10"/>
        <end position="244"/>
    </location>
</feature>
<comment type="caution">
    <text evidence="7">The sequence shown here is derived from an EMBL/GenBank/DDBJ whole genome shotgun (WGS) entry which is preliminary data.</text>
</comment>
<dbReference type="InterPro" id="IPR013780">
    <property type="entry name" value="Glyco_hydro_b"/>
</dbReference>
<dbReference type="RefSeq" id="WP_341799837.1">
    <property type="nucleotide sequence ID" value="NZ_BAAANZ010000001.1"/>
</dbReference>
<gene>
    <name evidence="7" type="ORF">BJ959_000260</name>
</gene>
<dbReference type="EMBL" id="JACHBS010000001">
    <property type="protein sequence ID" value="MBB5616764.1"/>
    <property type="molecule type" value="Genomic_DNA"/>
</dbReference>
<reference evidence="7 8" key="1">
    <citation type="submission" date="2020-08" db="EMBL/GenBank/DDBJ databases">
        <title>Sequencing the genomes of 1000 actinobacteria strains.</title>
        <authorList>
            <person name="Klenk H.-P."/>
        </authorList>
    </citation>
    <scope>NUCLEOTIDE SEQUENCE [LARGE SCALE GENOMIC DNA]</scope>
    <source>
        <strain evidence="7 8">DSM 23889</strain>
    </source>
</reference>
<evidence type="ECO:0000256" key="2">
    <source>
        <dbReference type="ARBA" id="ARBA00012755"/>
    </source>
</evidence>